<evidence type="ECO:0000256" key="2">
    <source>
        <dbReference type="ARBA" id="ARBA00023010"/>
    </source>
</evidence>
<protein>
    <recommendedName>
        <fullName evidence="5">SecA family profile domain-containing protein</fullName>
    </recommendedName>
</protein>
<feature type="region of interest" description="Disordered" evidence="4">
    <location>
        <begin position="1012"/>
        <end position="1051"/>
    </location>
</feature>
<dbReference type="PROSITE" id="PS51196">
    <property type="entry name" value="SECA_MOTOR_DEAD"/>
    <property type="match status" value="1"/>
</dbReference>
<keyword evidence="3" id="KW-0802">TPR repeat</keyword>
<evidence type="ECO:0000256" key="3">
    <source>
        <dbReference type="PROSITE-ProRule" id="PRU00339"/>
    </source>
</evidence>
<dbReference type="InterPro" id="IPR000185">
    <property type="entry name" value="SecA"/>
</dbReference>
<feature type="compositionally biased region" description="Basic and acidic residues" evidence="4">
    <location>
        <begin position="474"/>
        <end position="488"/>
    </location>
</feature>
<dbReference type="SUPFAM" id="SSF52540">
    <property type="entry name" value="P-loop containing nucleoside triphosphate hydrolases"/>
    <property type="match status" value="1"/>
</dbReference>
<keyword evidence="1" id="KW-0813">Transport</keyword>
<keyword evidence="7" id="KW-1185">Reference proteome</keyword>
<reference evidence="6 7" key="1">
    <citation type="submission" date="2024-10" db="EMBL/GenBank/DDBJ databases">
        <authorList>
            <person name="Kim D."/>
        </authorList>
    </citation>
    <scope>NUCLEOTIDE SEQUENCE [LARGE SCALE GENOMIC DNA]</scope>
    <source>
        <strain evidence="6">BH-2024</strain>
    </source>
</reference>
<feature type="compositionally biased region" description="Low complexity" evidence="4">
    <location>
        <begin position="497"/>
        <end position="518"/>
    </location>
</feature>
<dbReference type="EMBL" id="JBICBT010001381">
    <property type="protein sequence ID" value="KAL3070542.1"/>
    <property type="molecule type" value="Genomic_DNA"/>
</dbReference>
<evidence type="ECO:0000259" key="5">
    <source>
        <dbReference type="PROSITE" id="PS51196"/>
    </source>
</evidence>
<accession>A0ABD2HVC0</accession>
<dbReference type="InterPro" id="IPR011990">
    <property type="entry name" value="TPR-like_helical_dom_sf"/>
</dbReference>
<dbReference type="PROSITE" id="PS50005">
    <property type="entry name" value="TPR"/>
    <property type="match status" value="1"/>
</dbReference>
<organism evidence="6 7">
    <name type="scientific">Heterodera trifolii</name>
    <dbReference type="NCBI Taxonomy" id="157864"/>
    <lineage>
        <taxon>Eukaryota</taxon>
        <taxon>Metazoa</taxon>
        <taxon>Ecdysozoa</taxon>
        <taxon>Nematoda</taxon>
        <taxon>Chromadorea</taxon>
        <taxon>Rhabditida</taxon>
        <taxon>Tylenchina</taxon>
        <taxon>Tylenchomorpha</taxon>
        <taxon>Tylenchoidea</taxon>
        <taxon>Heteroderidae</taxon>
        <taxon>Heteroderinae</taxon>
        <taxon>Heterodera</taxon>
    </lineage>
</organism>
<comment type="caution">
    <text evidence="6">The sequence shown here is derived from an EMBL/GenBank/DDBJ whole genome shotgun (WGS) entry which is preliminary data.</text>
</comment>
<feature type="region of interest" description="Disordered" evidence="4">
    <location>
        <begin position="471"/>
        <end position="541"/>
    </location>
</feature>
<keyword evidence="1" id="KW-0653">Protein transport</keyword>
<keyword evidence="2" id="KW-0811">Translocation</keyword>
<sequence length="1524" mass="169637">MNITLPRFKERKYTKDGDKLCKSREEWLESIREKAMEYSEKRAVLIITISIKDAKEIEAKIKADPKIAETRQIRMFTQGTEEECKMLQEDMCIGHILIGTLQIARGVDENPSLDVLANGGLAHLTVFPECNQRVAEQAAGRVARKNQPGSGRSIIYESQVRTLLGVAEDEQWTDEEWSNWRIRRDEMVAAQLEFFRLNRIPPIMFNDALYQRMCRRIPEIRAMCDKAGNKCLYAFTQILEAWSLWNNKIEYEINKKIAEAQKEGKSVKWAVQEWEEHFFKLFDAFIADEIDKLRKFIDNSENVELFRNPAYLINAGHHQLETKDFDTAEKMYSKADQLDPEFGGIALYYLAQTYIKQSFKLFKKENERTNKNDKLQEKARNCLTKAAELAKERIAQINNILTMSGTSGMKADGRISRQYHRKIELINSFMHQCNTSIGTIDRSNDPKYKGSAVVKVTKRQAVDEGLRKYRKHVKEQQAEEKKQKEKKPAPNTTNDASGGNSTGNNHNGSRPAPAGGPDDPSPDEPVSNASAGAAPAGDDVSIPREEIKEMKNAGLGHFYELDIALPKPPWWTIGLLFIFGVAQTFFGACLFASGIGSAWGSSLMQGGWDDLKQSITMAYEALTDKMSQAFSWGKWLGQKCVHYGKALLGYLFDQLLKICPKLDKFVKKINDFFNGKKPIDVKDGLSVGEAVPTPKMSLGEVVKQHVTMHVKKELTSVSNITRLHAATLPEGHSIRKFYEKNSTLIQHIDVFCSSVNSGKDLDLLAMASTHTKLAIGSALRKSQKPPKDGSRPTFKHDFWSTVKTETWNSCVDFAVDQSINCTVVMINRDIERRNERRMKKKSPMPVPLFLPSSVYYNNSKRNNAEQQPSSAANGNTASAFSGPPPARETPAAGAADTQRVNGNGKNKLDKKRMNNRARAFINEPKSKNTKKRANERKAENANKSTEQIKKKAEEKANKIANQKMKKMAEEKTKIANAMLFPTKVAKDAMYSSFGGLEAQLFNCINGNGDIPTAEADPQSSSDCADPNSASANGNKESADSEPPAPAEERTPGQIFSRAGSSYHARFGQLTHGQFGQPYPLLNPMMHLSPEALPFLMPYVSDLKMPYYTPSTCNVEHQSSSADPGHQSSSADPGHQSSSADPGHQSSSADPGHQSSSADPGHQSSSADPGHQSSSADPGHQSSSADPGHQSSSADPGHQSSPVNADTKLQTNDDSLSLFTNFFPPSHPLYHWQLSHITKNWSTVEINGLFGIVAEKKAIATLSRRRNLRNVQFDKQRLYGKGYYVYPDIKAENLDGTPIKIEAKANNAPLTKNQDKAVKQGLIHEVIREKVSKKEAVTEGIELQKKKLQHAKAKRQAKGAKGEAAQSQSQTKRAKRKAAKGEKQLKKTLAVSRKWLPWVERTLKTLKSVFFVLDARKVYKAVSGKEGRWENGIKVMAEIGAERFAAFYAGSALTTPFLLLATVPGVGPVVYFAGVASSHMLGGAVSTVVIQKVKEKFPEVLKWAEDNLQKQSEENFQPTQLFPFF</sequence>
<dbReference type="Proteomes" id="UP001620626">
    <property type="component" value="Unassembled WGS sequence"/>
</dbReference>
<feature type="region of interest" description="Disordered" evidence="4">
    <location>
        <begin position="1347"/>
        <end position="1384"/>
    </location>
</feature>
<gene>
    <name evidence="6" type="ORF">niasHT_032332</name>
</gene>
<feature type="compositionally biased region" description="Basic and acidic residues" evidence="4">
    <location>
        <begin position="935"/>
        <end position="953"/>
    </location>
</feature>
<feature type="compositionally biased region" description="Polar residues" evidence="4">
    <location>
        <begin position="859"/>
        <end position="879"/>
    </location>
</feature>
<dbReference type="InterPro" id="IPR014018">
    <property type="entry name" value="SecA_motor_DEAD"/>
</dbReference>
<dbReference type="InterPro" id="IPR027417">
    <property type="entry name" value="P-loop_NTPase"/>
</dbReference>
<evidence type="ECO:0000313" key="7">
    <source>
        <dbReference type="Proteomes" id="UP001620626"/>
    </source>
</evidence>
<proteinExistence type="predicted"/>
<feature type="region of interest" description="Disordered" evidence="4">
    <location>
        <begin position="1112"/>
        <end position="1208"/>
    </location>
</feature>
<name>A0ABD2HVC0_9BILA</name>
<evidence type="ECO:0000256" key="1">
    <source>
        <dbReference type="ARBA" id="ARBA00022927"/>
    </source>
</evidence>
<dbReference type="InterPro" id="IPR019734">
    <property type="entry name" value="TPR_rpt"/>
</dbReference>
<dbReference type="PANTHER" id="PTHR30612">
    <property type="entry name" value="SECA INNER MEMBRANE COMPONENT OF SEC PROTEIN SECRETION SYSTEM"/>
    <property type="match status" value="1"/>
</dbReference>
<feature type="compositionally biased region" description="Basic residues" evidence="4">
    <location>
        <begin position="1347"/>
        <end position="1357"/>
    </location>
</feature>
<feature type="domain" description="SecA family profile" evidence="5">
    <location>
        <begin position="1"/>
        <end position="204"/>
    </location>
</feature>
<dbReference type="Gene3D" id="1.25.40.10">
    <property type="entry name" value="Tetratricopeptide repeat domain"/>
    <property type="match status" value="1"/>
</dbReference>
<dbReference type="GO" id="GO:0015031">
    <property type="term" value="P:protein transport"/>
    <property type="evidence" value="ECO:0007669"/>
    <property type="project" value="UniProtKB-KW"/>
</dbReference>
<dbReference type="SUPFAM" id="SSF48452">
    <property type="entry name" value="TPR-like"/>
    <property type="match status" value="1"/>
</dbReference>
<dbReference type="Gene3D" id="3.40.50.300">
    <property type="entry name" value="P-loop containing nucleotide triphosphate hydrolases"/>
    <property type="match status" value="1"/>
</dbReference>
<evidence type="ECO:0000256" key="4">
    <source>
        <dbReference type="SAM" id="MobiDB-lite"/>
    </source>
</evidence>
<feature type="region of interest" description="Disordered" evidence="4">
    <location>
        <begin position="859"/>
        <end position="953"/>
    </location>
</feature>
<dbReference type="PANTHER" id="PTHR30612:SF0">
    <property type="entry name" value="CHLOROPLAST PROTEIN-TRANSPORTING ATPASE"/>
    <property type="match status" value="1"/>
</dbReference>
<feature type="compositionally biased region" description="Polar residues" evidence="4">
    <location>
        <begin position="1017"/>
        <end position="1035"/>
    </location>
</feature>
<feature type="repeat" description="TPR" evidence="3">
    <location>
        <begin position="309"/>
        <end position="342"/>
    </location>
</feature>
<evidence type="ECO:0000313" key="6">
    <source>
        <dbReference type="EMBL" id="KAL3070542.1"/>
    </source>
</evidence>